<feature type="transmembrane region" description="Helical" evidence="2">
    <location>
        <begin position="128"/>
        <end position="147"/>
    </location>
</feature>
<feature type="compositionally biased region" description="Basic residues" evidence="1">
    <location>
        <begin position="1"/>
        <end position="10"/>
    </location>
</feature>
<keyword evidence="4" id="KW-1185">Reference proteome</keyword>
<keyword evidence="2" id="KW-0472">Membrane</keyword>
<evidence type="ECO:0000313" key="3">
    <source>
        <dbReference type="EMBL" id="PSR80854.1"/>
    </source>
</evidence>
<protein>
    <submittedName>
        <fullName evidence="3">Uncharacterized protein</fullName>
    </submittedName>
</protein>
<feature type="transmembrane region" description="Helical" evidence="2">
    <location>
        <begin position="93"/>
        <end position="116"/>
    </location>
</feature>
<feature type="region of interest" description="Disordered" evidence="1">
    <location>
        <begin position="1"/>
        <end position="37"/>
    </location>
</feature>
<name>A0A2T3A105_9PEZI</name>
<keyword evidence="2" id="KW-0812">Transmembrane</keyword>
<organism evidence="3 4">
    <name type="scientific">Coniella lustricola</name>
    <dbReference type="NCBI Taxonomy" id="2025994"/>
    <lineage>
        <taxon>Eukaryota</taxon>
        <taxon>Fungi</taxon>
        <taxon>Dikarya</taxon>
        <taxon>Ascomycota</taxon>
        <taxon>Pezizomycotina</taxon>
        <taxon>Sordariomycetes</taxon>
        <taxon>Sordariomycetidae</taxon>
        <taxon>Diaporthales</taxon>
        <taxon>Schizoparmaceae</taxon>
        <taxon>Coniella</taxon>
    </lineage>
</organism>
<reference evidence="3 4" key="1">
    <citation type="journal article" date="2018" name="Mycol. Prog.">
        <title>Coniella lustricola, a new species from submerged detritus.</title>
        <authorList>
            <person name="Raudabaugh D.B."/>
            <person name="Iturriaga T."/>
            <person name="Carver A."/>
            <person name="Mondo S."/>
            <person name="Pangilinan J."/>
            <person name="Lipzen A."/>
            <person name="He G."/>
            <person name="Amirebrahimi M."/>
            <person name="Grigoriev I.V."/>
            <person name="Miller A.N."/>
        </authorList>
    </citation>
    <scope>NUCLEOTIDE SEQUENCE [LARGE SCALE GENOMIC DNA]</scope>
    <source>
        <strain evidence="3 4">B22-T-1</strain>
    </source>
</reference>
<proteinExistence type="predicted"/>
<dbReference type="AlphaFoldDB" id="A0A2T3A105"/>
<dbReference type="EMBL" id="KZ678518">
    <property type="protein sequence ID" value="PSR80854.1"/>
    <property type="molecule type" value="Genomic_DNA"/>
</dbReference>
<evidence type="ECO:0000313" key="4">
    <source>
        <dbReference type="Proteomes" id="UP000241462"/>
    </source>
</evidence>
<gene>
    <name evidence="3" type="ORF">BD289DRAFT_53552</name>
</gene>
<evidence type="ECO:0000256" key="1">
    <source>
        <dbReference type="SAM" id="MobiDB-lite"/>
    </source>
</evidence>
<feature type="transmembrane region" description="Helical" evidence="2">
    <location>
        <begin position="168"/>
        <end position="196"/>
    </location>
</feature>
<dbReference type="Proteomes" id="UP000241462">
    <property type="component" value="Unassembled WGS sequence"/>
</dbReference>
<keyword evidence="2" id="KW-1133">Transmembrane helix</keyword>
<dbReference type="InParanoid" id="A0A2T3A105"/>
<accession>A0A2T3A105</accession>
<feature type="compositionally biased region" description="Polar residues" evidence="1">
    <location>
        <begin position="245"/>
        <end position="262"/>
    </location>
</feature>
<evidence type="ECO:0000256" key="2">
    <source>
        <dbReference type="SAM" id="Phobius"/>
    </source>
</evidence>
<feature type="compositionally biased region" description="Low complexity" evidence="1">
    <location>
        <begin position="223"/>
        <end position="244"/>
    </location>
</feature>
<sequence length="262" mass="28720">MARQWPQRHRQTQEALDKTPYPTLSRPDWADPSSCSGSTPHFGAPGQCWALANFPSGMNTQWSLQQQDMEPGNACGSGPAQKSKPAPWAGRRVYISTASLAFCHELAVSLFAHSLYQPHTESSLSSNSVLFLSLSVSVCLSLCLSLFRSQYFIWNRCGSKSSLSGFSTIPYPLLLVLTISTDFLLLVLSFFLSFFFYKKNKILLPNTGAVVFLVSLSVSPRNSTSSRALPSLSSSSSSSFSSSSRLTNHNPAKTNLTRCLQQ</sequence>
<feature type="region of interest" description="Disordered" evidence="1">
    <location>
        <begin position="221"/>
        <end position="262"/>
    </location>
</feature>